<dbReference type="InterPro" id="IPR001789">
    <property type="entry name" value="Sig_transdc_resp-reg_receiver"/>
</dbReference>
<gene>
    <name evidence="4" type="ORF">AAEO58_03085</name>
</gene>
<evidence type="ECO:0000259" key="3">
    <source>
        <dbReference type="PROSITE" id="PS50110"/>
    </source>
</evidence>
<sequence length="219" mass="25254">MNILIVDDHSGYLESLKSIVTYAFEDAKNLEITKSQNCENAIQIIKQHVAINKTFDLAIIDYIMPPYNEEEINNGGDLCTYLKKVMPTCKTVINTGILEDFTLFEIDQKVKPDTLTLKSDLSVEDYIKVMQEIMQGKKFKSPYVTERINEIWKHKTFTQEQNRKIVELLALGYKIKEIANALSLSEVAIQKRIVKIKETLEIKDCNTSILREAKRRGYV</sequence>
<dbReference type="Gene3D" id="3.40.50.2300">
    <property type="match status" value="1"/>
</dbReference>
<feature type="modified residue" description="4-aspartylphosphate" evidence="2">
    <location>
        <position position="61"/>
    </location>
</feature>
<keyword evidence="5" id="KW-1185">Reference proteome</keyword>
<dbReference type="InterPro" id="IPR039420">
    <property type="entry name" value="WalR-like"/>
</dbReference>
<dbReference type="Gene3D" id="1.10.10.10">
    <property type="entry name" value="Winged helix-like DNA-binding domain superfamily/Winged helix DNA-binding domain"/>
    <property type="match status" value="1"/>
</dbReference>
<dbReference type="PROSITE" id="PS50110">
    <property type="entry name" value="RESPONSE_REGULATORY"/>
    <property type="match status" value="1"/>
</dbReference>
<evidence type="ECO:0000313" key="4">
    <source>
        <dbReference type="EMBL" id="MEL1247018.1"/>
    </source>
</evidence>
<name>A0ABU9I3N1_9FLAO</name>
<proteinExistence type="predicted"/>
<evidence type="ECO:0000313" key="5">
    <source>
        <dbReference type="Proteomes" id="UP001393056"/>
    </source>
</evidence>
<evidence type="ECO:0000256" key="1">
    <source>
        <dbReference type="ARBA" id="ARBA00023125"/>
    </source>
</evidence>
<protein>
    <recommendedName>
        <fullName evidence="3">Response regulatory domain-containing protein</fullName>
    </recommendedName>
</protein>
<dbReference type="Proteomes" id="UP001393056">
    <property type="component" value="Unassembled WGS sequence"/>
</dbReference>
<keyword evidence="1" id="KW-0238">DNA-binding</keyword>
<feature type="domain" description="Response regulatory" evidence="3">
    <location>
        <begin position="2"/>
        <end position="155"/>
    </location>
</feature>
<dbReference type="SUPFAM" id="SSF52172">
    <property type="entry name" value="CheY-like"/>
    <property type="match status" value="1"/>
</dbReference>
<keyword evidence="2" id="KW-0597">Phosphoprotein</keyword>
<dbReference type="EMBL" id="JBBYHT010000001">
    <property type="protein sequence ID" value="MEL1247018.1"/>
    <property type="molecule type" value="Genomic_DNA"/>
</dbReference>
<dbReference type="RefSeq" id="WP_341681839.1">
    <property type="nucleotide sequence ID" value="NZ_JBBYHT010000001.1"/>
</dbReference>
<organism evidence="4 5">
    <name type="scientific">Flavobacterium helocola</name>
    <dbReference type="NCBI Taxonomy" id="3139139"/>
    <lineage>
        <taxon>Bacteria</taxon>
        <taxon>Pseudomonadati</taxon>
        <taxon>Bacteroidota</taxon>
        <taxon>Flavobacteriia</taxon>
        <taxon>Flavobacteriales</taxon>
        <taxon>Flavobacteriaceae</taxon>
        <taxon>Flavobacterium</taxon>
    </lineage>
</organism>
<dbReference type="InterPro" id="IPR036388">
    <property type="entry name" value="WH-like_DNA-bd_sf"/>
</dbReference>
<accession>A0ABU9I3N1</accession>
<comment type="caution">
    <text evidence="4">The sequence shown here is derived from an EMBL/GenBank/DDBJ whole genome shotgun (WGS) entry which is preliminary data.</text>
</comment>
<dbReference type="PANTHER" id="PTHR43214">
    <property type="entry name" value="TWO-COMPONENT RESPONSE REGULATOR"/>
    <property type="match status" value="1"/>
</dbReference>
<dbReference type="InterPro" id="IPR011006">
    <property type="entry name" value="CheY-like_superfamily"/>
</dbReference>
<evidence type="ECO:0000256" key="2">
    <source>
        <dbReference type="PROSITE-ProRule" id="PRU00169"/>
    </source>
</evidence>
<reference evidence="4 5" key="1">
    <citation type="submission" date="2024-04" db="EMBL/GenBank/DDBJ databases">
        <title>Flavobacterium sp. DGU41 16S ribosomal RNA gene Genome sequencing and assembly.</title>
        <authorList>
            <person name="Park S."/>
        </authorList>
    </citation>
    <scope>NUCLEOTIDE SEQUENCE [LARGE SCALE GENOMIC DNA]</scope>
    <source>
        <strain evidence="4 5">DGU41</strain>
    </source>
</reference>